<dbReference type="Pfam" id="PF00512">
    <property type="entry name" value="HisKA"/>
    <property type="match status" value="1"/>
</dbReference>
<dbReference type="OrthoDB" id="9797243at2"/>
<proteinExistence type="predicted"/>
<keyword evidence="3 6" id="KW-0597">Phosphoprotein</keyword>
<keyword evidence="8" id="KW-0812">Transmembrane</keyword>
<evidence type="ECO:0000256" key="1">
    <source>
        <dbReference type="ARBA" id="ARBA00000085"/>
    </source>
</evidence>
<evidence type="ECO:0000256" key="3">
    <source>
        <dbReference type="ARBA" id="ARBA00022553"/>
    </source>
</evidence>
<dbReference type="Pfam" id="PF07696">
    <property type="entry name" value="7TMR-DISMED2"/>
    <property type="match status" value="1"/>
</dbReference>
<dbReference type="STRING" id="1002526.SAMN05216578_10741"/>
<dbReference type="AlphaFoldDB" id="A0A1I6BVW5"/>
<dbReference type="PANTHER" id="PTHR43047:SF72">
    <property type="entry name" value="OSMOSENSING HISTIDINE PROTEIN KINASE SLN1"/>
    <property type="match status" value="1"/>
</dbReference>
<keyword evidence="4" id="KW-0808">Transferase</keyword>
<feature type="transmembrane region" description="Helical" evidence="8">
    <location>
        <begin position="187"/>
        <end position="204"/>
    </location>
</feature>
<feature type="transmembrane region" description="Helical" evidence="8">
    <location>
        <begin position="366"/>
        <end position="385"/>
    </location>
</feature>
<reference evidence="11 12" key="1">
    <citation type="submission" date="2016-10" db="EMBL/GenBank/DDBJ databases">
        <authorList>
            <person name="de Groot N.N."/>
        </authorList>
    </citation>
    <scope>NUCLEOTIDE SEQUENCE [LARGE SCALE GENOMIC DNA]</scope>
    <source>
        <strain evidence="11 12">JCM 18415</strain>
    </source>
</reference>
<dbReference type="GO" id="GO:0005886">
    <property type="term" value="C:plasma membrane"/>
    <property type="evidence" value="ECO:0007669"/>
    <property type="project" value="TreeGrafter"/>
</dbReference>
<feature type="compositionally biased region" description="Basic and acidic residues" evidence="7">
    <location>
        <begin position="802"/>
        <end position="819"/>
    </location>
</feature>
<dbReference type="Gene3D" id="3.30.565.10">
    <property type="entry name" value="Histidine kinase-like ATPase, C-terminal domain"/>
    <property type="match status" value="1"/>
</dbReference>
<dbReference type="PROSITE" id="PS50110">
    <property type="entry name" value="RESPONSE_REGULATORY"/>
    <property type="match status" value="1"/>
</dbReference>
<dbReference type="PANTHER" id="PTHR43047">
    <property type="entry name" value="TWO-COMPONENT HISTIDINE PROTEIN KINASE"/>
    <property type="match status" value="1"/>
</dbReference>
<name>A0A1I6BVW5_9GAMM</name>
<dbReference type="SUPFAM" id="SSF52172">
    <property type="entry name" value="CheY-like"/>
    <property type="match status" value="1"/>
</dbReference>
<keyword evidence="5 11" id="KW-0418">Kinase</keyword>
<feature type="transmembrane region" description="Helical" evidence="8">
    <location>
        <begin position="211"/>
        <end position="228"/>
    </location>
</feature>
<sequence length="819" mass="92650">MPVPLPLALVWLVLLWLPALAQAKALQLASCDSERIDLQPWLQVYEDVYGEQTLDGVLNTVELDSMELPHLRPNLASAALWLRFDVVNTGSENCRMWLFPGAPRARDMRLFQKHEEQWQQRVAGADWPLQSWDSPLRLPAFELQLPAGQSRTFVLRMSNSPPLAMQPMVLSHEGLSRIRMAESTADGMVFGIAGLLVLLCLVVGSIYRWPLLIAHALVVMLYVLYVALRAGYGFVHLWPDAPRLDSNLIILLRAAMGVAVVGYLRLLLQVRRFPRWCGHLLSGWQALLVLYGLGQVGLGGVWLDNTLSWAVSGVSALLMLLVTWYGHHLRLGYNWFCYLFPSLLALQIIIQGGFVLQLWQMSTYEFSWYSMSVLPNALLLMYTLISQVQWGRQREKRALLDIDQLKQTERERLEHTVTVRTSQLRDALSAQNHLLARISHDLRTPMQGILDSARRIQGAEQEHARYIEQHARLQLELIDELLEFSRSELQQMELLMAPGYLFGFLREIEEIGHFLAQRNHNHFTCLLADDLPLLVNADFRRLRQILVNLLANAGKFTLNGTITLRVSRGVQSEDGWVLLDFSVQDSGIGIPPAEMAQLTEPFQRASNAARHEGVGLGLYIVRQMLERMDSRLHIACPAGGGSRFSFTLQLELAAEQELDTVMQESHLLSVNGEGKCILVVDDADLSRELIHELLCGYDYEVQACADVDQALDWLAGESPDLVLCDQYMPLSSGWVLLDWIRQHRPELPVILHSASPPRPPDEYRHLAFDASILKPARTDRLLRLIDSTLNQTPVPAPACGEPGRDARHPRQGYKDRLQP</sequence>
<dbReference type="InterPro" id="IPR011622">
    <property type="entry name" value="7TMR_DISM_rcpt_extracell_dom2"/>
</dbReference>
<dbReference type="Proteomes" id="UP000242815">
    <property type="component" value="Unassembled WGS sequence"/>
</dbReference>
<dbReference type="PROSITE" id="PS50109">
    <property type="entry name" value="HIS_KIN"/>
    <property type="match status" value="1"/>
</dbReference>
<dbReference type="InterPro" id="IPR036890">
    <property type="entry name" value="HATPase_C_sf"/>
</dbReference>
<dbReference type="InterPro" id="IPR001789">
    <property type="entry name" value="Sig_transdc_resp-reg_receiver"/>
</dbReference>
<evidence type="ECO:0000256" key="2">
    <source>
        <dbReference type="ARBA" id="ARBA00012438"/>
    </source>
</evidence>
<dbReference type="InterPro" id="IPR036097">
    <property type="entry name" value="HisK_dim/P_sf"/>
</dbReference>
<dbReference type="SMART" id="SM00448">
    <property type="entry name" value="REC"/>
    <property type="match status" value="1"/>
</dbReference>
<dbReference type="RefSeq" id="WP_090539384.1">
    <property type="nucleotide sequence ID" value="NZ_FOYD01000007.1"/>
</dbReference>
<dbReference type="SMART" id="SM00387">
    <property type="entry name" value="HATPase_c"/>
    <property type="match status" value="1"/>
</dbReference>
<dbReference type="InterPro" id="IPR011006">
    <property type="entry name" value="CheY-like_superfamily"/>
</dbReference>
<feature type="region of interest" description="Disordered" evidence="7">
    <location>
        <begin position="793"/>
        <end position="819"/>
    </location>
</feature>
<evidence type="ECO:0000313" key="11">
    <source>
        <dbReference type="EMBL" id="SFQ85034.1"/>
    </source>
</evidence>
<comment type="catalytic activity">
    <reaction evidence="1">
        <text>ATP + protein L-histidine = ADP + protein N-phospho-L-histidine.</text>
        <dbReference type="EC" id="2.7.13.3"/>
    </reaction>
</comment>
<dbReference type="Gene3D" id="3.40.50.2300">
    <property type="match status" value="1"/>
</dbReference>
<feature type="modified residue" description="4-aspartylphosphate" evidence="6">
    <location>
        <position position="725"/>
    </location>
</feature>
<dbReference type="EMBL" id="FOYD01000007">
    <property type="protein sequence ID" value="SFQ85034.1"/>
    <property type="molecule type" value="Genomic_DNA"/>
</dbReference>
<protein>
    <recommendedName>
        <fullName evidence="2">histidine kinase</fullName>
        <ecNumber evidence="2">2.7.13.3</ecNumber>
    </recommendedName>
</protein>
<evidence type="ECO:0000256" key="5">
    <source>
        <dbReference type="ARBA" id="ARBA00022777"/>
    </source>
</evidence>
<feature type="domain" description="Histidine kinase" evidence="9">
    <location>
        <begin position="437"/>
        <end position="652"/>
    </location>
</feature>
<dbReference type="EC" id="2.7.13.3" evidence="2"/>
<feature type="domain" description="Response regulatory" evidence="10">
    <location>
        <begin position="676"/>
        <end position="789"/>
    </location>
</feature>
<dbReference type="SUPFAM" id="SSF47384">
    <property type="entry name" value="Homodimeric domain of signal transducing histidine kinase"/>
    <property type="match status" value="1"/>
</dbReference>
<evidence type="ECO:0000313" key="12">
    <source>
        <dbReference type="Proteomes" id="UP000242815"/>
    </source>
</evidence>
<keyword evidence="8" id="KW-0472">Membrane</keyword>
<dbReference type="PRINTS" id="PR00344">
    <property type="entry name" value="BCTRLSENSOR"/>
</dbReference>
<dbReference type="Pfam" id="PF00072">
    <property type="entry name" value="Response_reg"/>
    <property type="match status" value="1"/>
</dbReference>
<feature type="transmembrane region" description="Helical" evidence="8">
    <location>
        <begin position="280"/>
        <end position="303"/>
    </location>
</feature>
<dbReference type="InterPro" id="IPR005467">
    <property type="entry name" value="His_kinase_dom"/>
</dbReference>
<dbReference type="InterPro" id="IPR003594">
    <property type="entry name" value="HATPase_dom"/>
</dbReference>
<dbReference type="GO" id="GO:0009927">
    <property type="term" value="F:histidine phosphotransfer kinase activity"/>
    <property type="evidence" value="ECO:0007669"/>
    <property type="project" value="TreeGrafter"/>
</dbReference>
<dbReference type="Gene3D" id="2.60.40.2380">
    <property type="match status" value="1"/>
</dbReference>
<accession>A0A1I6BVW5</accession>
<dbReference type="CDD" id="cd00082">
    <property type="entry name" value="HisKA"/>
    <property type="match status" value="1"/>
</dbReference>
<dbReference type="GO" id="GO:0000155">
    <property type="term" value="F:phosphorelay sensor kinase activity"/>
    <property type="evidence" value="ECO:0007669"/>
    <property type="project" value="InterPro"/>
</dbReference>
<evidence type="ECO:0000256" key="8">
    <source>
        <dbReference type="SAM" id="Phobius"/>
    </source>
</evidence>
<evidence type="ECO:0000256" key="4">
    <source>
        <dbReference type="ARBA" id="ARBA00022679"/>
    </source>
</evidence>
<organism evidence="11 12">
    <name type="scientific">Halopseudomonas formosensis</name>
    <dbReference type="NCBI Taxonomy" id="1002526"/>
    <lineage>
        <taxon>Bacteria</taxon>
        <taxon>Pseudomonadati</taxon>
        <taxon>Pseudomonadota</taxon>
        <taxon>Gammaproteobacteria</taxon>
        <taxon>Pseudomonadales</taxon>
        <taxon>Pseudomonadaceae</taxon>
        <taxon>Halopseudomonas</taxon>
    </lineage>
</organism>
<gene>
    <name evidence="11" type="ORF">SAMN05216578_10741</name>
</gene>
<dbReference type="SUPFAM" id="SSF55874">
    <property type="entry name" value="ATPase domain of HSP90 chaperone/DNA topoisomerase II/histidine kinase"/>
    <property type="match status" value="1"/>
</dbReference>
<evidence type="ECO:0000259" key="9">
    <source>
        <dbReference type="PROSITE" id="PS50109"/>
    </source>
</evidence>
<dbReference type="Pfam" id="PF02518">
    <property type="entry name" value="HATPase_c"/>
    <property type="match status" value="1"/>
</dbReference>
<evidence type="ECO:0000256" key="7">
    <source>
        <dbReference type="SAM" id="MobiDB-lite"/>
    </source>
</evidence>
<dbReference type="Gene3D" id="1.10.287.130">
    <property type="match status" value="1"/>
</dbReference>
<feature type="transmembrane region" description="Helical" evidence="8">
    <location>
        <begin position="248"/>
        <end position="268"/>
    </location>
</feature>
<keyword evidence="8" id="KW-1133">Transmembrane helix</keyword>
<dbReference type="CDD" id="cd00156">
    <property type="entry name" value="REC"/>
    <property type="match status" value="1"/>
</dbReference>
<dbReference type="SMART" id="SM00388">
    <property type="entry name" value="HisKA"/>
    <property type="match status" value="1"/>
</dbReference>
<dbReference type="InterPro" id="IPR003661">
    <property type="entry name" value="HisK_dim/P_dom"/>
</dbReference>
<feature type="transmembrane region" description="Helical" evidence="8">
    <location>
        <begin position="338"/>
        <end position="360"/>
    </location>
</feature>
<feature type="transmembrane region" description="Helical" evidence="8">
    <location>
        <begin position="309"/>
        <end position="326"/>
    </location>
</feature>
<dbReference type="InterPro" id="IPR004358">
    <property type="entry name" value="Sig_transdc_His_kin-like_C"/>
</dbReference>
<evidence type="ECO:0000256" key="6">
    <source>
        <dbReference type="PROSITE-ProRule" id="PRU00169"/>
    </source>
</evidence>
<evidence type="ECO:0000259" key="10">
    <source>
        <dbReference type="PROSITE" id="PS50110"/>
    </source>
</evidence>